<dbReference type="Proteomes" id="UP000324800">
    <property type="component" value="Unassembled WGS sequence"/>
</dbReference>
<protein>
    <submittedName>
        <fullName evidence="2">Uncharacterized protein</fullName>
    </submittedName>
</protein>
<organism evidence="2 3">
    <name type="scientific">Streblomastix strix</name>
    <dbReference type="NCBI Taxonomy" id="222440"/>
    <lineage>
        <taxon>Eukaryota</taxon>
        <taxon>Metamonada</taxon>
        <taxon>Preaxostyla</taxon>
        <taxon>Oxymonadida</taxon>
        <taxon>Streblomastigidae</taxon>
        <taxon>Streblomastix</taxon>
    </lineage>
</organism>
<feature type="region of interest" description="Disordered" evidence="1">
    <location>
        <begin position="1"/>
        <end position="29"/>
    </location>
</feature>
<name>A0A5J4WKC6_9EUKA</name>
<accession>A0A5J4WKC6</accession>
<evidence type="ECO:0000313" key="3">
    <source>
        <dbReference type="Proteomes" id="UP000324800"/>
    </source>
</evidence>
<proteinExistence type="predicted"/>
<reference evidence="2 3" key="1">
    <citation type="submission" date="2019-03" db="EMBL/GenBank/DDBJ databases">
        <title>Single cell metagenomics reveals metabolic interactions within the superorganism composed of flagellate Streblomastix strix and complex community of Bacteroidetes bacteria on its surface.</title>
        <authorList>
            <person name="Treitli S.C."/>
            <person name="Kolisko M."/>
            <person name="Husnik F."/>
            <person name="Keeling P."/>
            <person name="Hampl V."/>
        </authorList>
    </citation>
    <scope>NUCLEOTIDE SEQUENCE [LARGE SCALE GENOMIC DNA]</scope>
    <source>
        <strain evidence="2">ST1C</strain>
    </source>
</reference>
<dbReference type="EMBL" id="SNRW01001778">
    <property type="protein sequence ID" value="KAA6395066.1"/>
    <property type="molecule type" value="Genomic_DNA"/>
</dbReference>
<sequence length="133" mass="14835">MVKPAANQRAAVTDVCERVPSEHGDRPPDQTIAIQEEVSSIAITAARLLLAGLSVQKTSQIDFYTEEPSEEQVVEARQRVRVATDLVTSKKLPKHNNPSAQPTIAFDHILTDFETKLHQQYRLLHGTLIQIVK</sequence>
<evidence type="ECO:0000256" key="1">
    <source>
        <dbReference type="SAM" id="MobiDB-lite"/>
    </source>
</evidence>
<evidence type="ECO:0000313" key="2">
    <source>
        <dbReference type="EMBL" id="KAA6395066.1"/>
    </source>
</evidence>
<gene>
    <name evidence="2" type="ORF">EZS28_009412</name>
</gene>
<comment type="caution">
    <text evidence="2">The sequence shown here is derived from an EMBL/GenBank/DDBJ whole genome shotgun (WGS) entry which is preliminary data.</text>
</comment>
<feature type="compositionally biased region" description="Basic and acidic residues" evidence="1">
    <location>
        <begin position="15"/>
        <end position="28"/>
    </location>
</feature>
<dbReference type="AlphaFoldDB" id="A0A5J4WKC6"/>